<comment type="caution">
    <text evidence="1">The sequence shown here is derived from an EMBL/GenBank/DDBJ whole genome shotgun (WGS) entry which is preliminary data.</text>
</comment>
<evidence type="ECO:0000313" key="1">
    <source>
        <dbReference type="EMBL" id="KAK3304840.1"/>
    </source>
</evidence>
<dbReference type="RefSeq" id="XP_062720620.1">
    <property type="nucleotide sequence ID" value="XM_062871019.1"/>
</dbReference>
<dbReference type="Proteomes" id="UP001273166">
    <property type="component" value="Unassembled WGS sequence"/>
</dbReference>
<sequence length="197" mass="22594">MVSITDQQGRRAELPVTGDMATKINQVVEELFQICDTPKRARLSWMKDYFLTTQADNTTLRALTQEVVKKRFESRKKSSRKHFGEARVLTVEDIRARISEREAKEAVEAREKERRIALRGVVGFAKGVWKDYKMGPDVFNFNFDPAVIMLVMPKLPGPDPCTARIYPSPESEFRAAPFDSLCCSWLVPPRPSLEEER</sequence>
<keyword evidence="2" id="KW-1185">Reference proteome</keyword>
<dbReference type="GeneID" id="87889848"/>
<reference evidence="1" key="2">
    <citation type="submission" date="2023-06" db="EMBL/GenBank/DDBJ databases">
        <authorList>
            <consortium name="Lawrence Berkeley National Laboratory"/>
            <person name="Mondo S.J."/>
            <person name="Hensen N."/>
            <person name="Bonometti L."/>
            <person name="Westerberg I."/>
            <person name="Brannstrom I.O."/>
            <person name="Guillou S."/>
            <person name="Cros-Aarteil S."/>
            <person name="Calhoun S."/>
            <person name="Haridas S."/>
            <person name="Kuo A."/>
            <person name="Pangilinan J."/>
            <person name="Riley R."/>
            <person name="Labutti K."/>
            <person name="Andreopoulos B."/>
            <person name="Lipzen A."/>
            <person name="Chen C."/>
            <person name="Yanf M."/>
            <person name="Daum C."/>
            <person name="Ng V."/>
            <person name="Clum A."/>
            <person name="Steindorff A."/>
            <person name="Ohm R."/>
            <person name="Martin F."/>
            <person name="Silar P."/>
            <person name="Natvig D."/>
            <person name="Lalanne C."/>
            <person name="Gautier V."/>
            <person name="Ament-Velasquez S.L."/>
            <person name="Kruys A."/>
            <person name="Hutchinson M.I."/>
            <person name="Powell A.J."/>
            <person name="Barry K."/>
            <person name="Miller A.N."/>
            <person name="Grigoriev I.V."/>
            <person name="Debuchy R."/>
            <person name="Gladieux P."/>
            <person name="Thoren M.H."/>
            <person name="Johannesson H."/>
        </authorList>
    </citation>
    <scope>NUCLEOTIDE SEQUENCE</scope>
    <source>
        <strain evidence="1">CBS 333.67</strain>
    </source>
</reference>
<evidence type="ECO:0000313" key="2">
    <source>
        <dbReference type="Proteomes" id="UP001273166"/>
    </source>
</evidence>
<name>A0AAJ0GRY8_9PEZI</name>
<gene>
    <name evidence="1" type="ORF">B0T15DRAFT_576190</name>
</gene>
<reference evidence="1" key="1">
    <citation type="journal article" date="2023" name="Mol. Phylogenet. Evol.">
        <title>Genome-scale phylogeny and comparative genomics of the fungal order Sordariales.</title>
        <authorList>
            <person name="Hensen N."/>
            <person name="Bonometti L."/>
            <person name="Westerberg I."/>
            <person name="Brannstrom I.O."/>
            <person name="Guillou S."/>
            <person name="Cros-Aarteil S."/>
            <person name="Calhoun S."/>
            <person name="Haridas S."/>
            <person name="Kuo A."/>
            <person name="Mondo S."/>
            <person name="Pangilinan J."/>
            <person name="Riley R."/>
            <person name="LaButti K."/>
            <person name="Andreopoulos B."/>
            <person name="Lipzen A."/>
            <person name="Chen C."/>
            <person name="Yan M."/>
            <person name="Daum C."/>
            <person name="Ng V."/>
            <person name="Clum A."/>
            <person name="Steindorff A."/>
            <person name="Ohm R.A."/>
            <person name="Martin F."/>
            <person name="Silar P."/>
            <person name="Natvig D.O."/>
            <person name="Lalanne C."/>
            <person name="Gautier V."/>
            <person name="Ament-Velasquez S.L."/>
            <person name="Kruys A."/>
            <person name="Hutchinson M.I."/>
            <person name="Powell A.J."/>
            <person name="Barry K."/>
            <person name="Miller A.N."/>
            <person name="Grigoriev I.V."/>
            <person name="Debuchy R."/>
            <person name="Gladieux P."/>
            <person name="Hiltunen Thoren M."/>
            <person name="Johannesson H."/>
        </authorList>
    </citation>
    <scope>NUCLEOTIDE SEQUENCE</scope>
    <source>
        <strain evidence="1">CBS 333.67</strain>
    </source>
</reference>
<dbReference type="EMBL" id="JAUDZG010000005">
    <property type="protein sequence ID" value="KAK3304840.1"/>
    <property type="molecule type" value="Genomic_DNA"/>
</dbReference>
<dbReference type="AlphaFoldDB" id="A0AAJ0GRY8"/>
<protein>
    <submittedName>
        <fullName evidence="1">Uncharacterized protein</fullName>
    </submittedName>
</protein>
<proteinExistence type="predicted"/>
<accession>A0AAJ0GRY8</accession>
<organism evidence="1 2">
    <name type="scientific">Chaetomium strumarium</name>
    <dbReference type="NCBI Taxonomy" id="1170767"/>
    <lineage>
        <taxon>Eukaryota</taxon>
        <taxon>Fungi</taxon>
        <taxon>Dikarya</taxon>
        <taxon>Ascomycota</taxon>
        <taxon>Pezizomycotina</taxon>
        <taxon>Sordariomycetes</taxon>
        <taxon>Sordariomycetidae</taxon>
        <taxon>Sordariales</taxon>
        <taxon>Chaetomiaceae</taxon>
        <taxon>Chaetomium</taxon>
    </lineage>
</organism>